<keyword evidence="7" id="KW-1185">Reference proteome</keyword>
<comment type="caution">
    <text evidence="6">The sequence shown here is derived from an EMBL/GenBank/DDBJ whole genome shotgun (WGS) entry which is preliminary data.</text>
</comment>
<dbReference type="RefSeq" id="WP_377398309.1">
    <property type="nucleotide sequence ID" value="NZ_JBHUEQ010000011.1"/>
</dbReference>
<name>A0ABW4M135_9HYPH</name>
<keyword evidence="4" id="KW-0234">DNA repair</keyword>
<gene>
    <name evidence="6" type="ORF">ACFSE1_06760</name>
</gene>
<sequence>MPLIRSEQDLQAGLEALARLDGRLSPIIAKAGPLPLRLLTPGFEGLANIIVSQVISKAAASAIWRRMEASGAISAEGFLNCPPDAVNGFGLSRAKLSTLLGVAEAVDTGRLDLAALSSLAPSEALGALMQLKGVGLWTAEVYLMFCEGHADVFPAGDVALRAAVAHGLMLETRPSIAQTVAIASDWQPWRSVAARLFWAYYAAHMGRSITPLA</sequence>
<keyword evidence="3" id="KW-0227">DNA damage</keyword>
<protein>
    <recommendedName>
        <fullName evidence="2">DNA-3-methyladenine glycosylase II</fullName>
        <ecNumber evidence="2">3.2.2.21</ecNumber>
    </recommendedName>
</protein>
<dbReference type="InterPro" id="IPR003265">
    <property type="entry name" value="HhH-GPD_domain"/>
</dbReference>
<dbReference type="InterPro" id="IPR011257">
    <property type="entry name" value="DNA_glycosylase"/>
</dbReference>
<dbReference type="EMBL" id="JBHUEQ010000011">
    <property type="protein sequence ID" value="MFD1745158.1"/>
    <property type="molecule type" value="Genomic_DNA"/>
</dbReference>
<evidence type="ECO:0000256" key="3">
    <source>
        <dbReference type="ARBA" id="ARBA00022763"/>
    </source>
</evidence>
<feature type="domain" description="HhH-GPD" evidence="5">
    <location>
        <begin position="50"/>
        <end position="202"/>
    </location>
</feature>
<dbReference type="CDD" id="cd00056">
    <property type="entry name" value="ENDO3c"/>
    <property type="match status" value="1"/>
</dbReference>
<dbReference type="SUPFAM" id="SSF48150">
    <property type="entry name" value="DNA-glycosylase"/>
    <property type="match status" value="1"/>
</dbReference>
<comment type="catalytic activity">
    <reaction evidence="1">
        <text>Hydrolysis of alkylated DNA, releasing 3-methyladenine, 3-methylguanine, 7-methylguanine and 7-methyladenine.</text>
        <dbReference type="EC" id="3.2.2.21"/>
    </reaction>
</comment>
<dbReference type="Gene3D" id="1.10.340.30">
    <property type="entry name" value="Hypothetical protein, domain 2"/>
    <property type="match status" value="1"/>
</dbReference>
<dbReference type="InterPro" id="IPR051912">
    <property type="entry name" value="Alkylbase_DNA_Glycosylase/TA"/>
</dbReference>
<dbReference type="SMART" id="SM00478">
    <property type="entry name" value="ENDO3c"/>
    <property type="match status" value="1"/>
</dbReference>
<evidence type="ECO:0000313" key="6">
    <source>
        <dbReference type="EMBL" id="MFD1745158.1"/>
    </source>
</evidence>
<evidence type="ECO:0000256" key="1">
    <source>
        <dbReference type="ARBA" id="ARBA00000086"/>
    </source>
</evidence>
<reference evidence="7" key="1">
    <citation type="journal article" date="2019" name="Int. J. Syst. Evol. Microbiol.">
        <title>The Global Catalogue of Microorganisms (GCM) 10K type strain sequencing project: providing services to taxonomists for standard genome sequencing and annotation.</title>
        <authorList>
            <consortium name="The Broad Institute Genomics Platform"/>
            <consortium name="The Broad Institute Genome Sequencing Center for Infectious Disease"/>
            <person name="Wu L."/>
            <person name="Ma J."/>
        </authorList>
    </citation>
    <scope>NUCLEOTIDE SEQUENCE [LARGE SCALE GENOMIC DNA]</scope>
    <source>
        <strain evidence="7">CG52</strain>
    </source>
</reference>
<dbReference type="PANTHER" id="PTHR43003:SF13">
    <property type="entry name" value="DNA-3-METHYLADENINE GLYCOSYLASE 2"/>
    <property type="match status" value="1"/>
</dbReference>
<dbReference type="PANTHER" id="PTHR43003">
    <property type="entry name" value="DNA-3-METHYLADENINE GLYCOSYLASE"/>
    <property type="match status" value="1"/>
</dbReference>
<dbReference type="Proteomes" id="UP001597322">
    <property type="component" value="Unassembled WGS sequence"/>
</dbReference>
<accession>A0ABW4M135</accession>
<dbReference type="Gene3D" id="1.10.1670.40">
    <property type="match status" value="1"/>
</dbReference>
<evidence type="ECO:0000313" key="7">
    <source>
        <dbReference type="Proteomes" id="UP001597322"/>
    </source>
</evidence>
<proteinExistence type="predicted"/>
<evidence type="ECO:0000256" key="2">
    <source>
        <dbReference type="ARBA" id="ARBA00012000"/>
    </source>
</evidence>
<evidence type="ECO:0000256" key="4">
    <source>
        <dbReference type="ARBA" id="ARBA00023204"/>
    </source>
</evidence>
<evidence type="ECO:0000259" key="5">
    <source>
        <dbReference type="SMART" id="SM00478"/>
    </source>
</evidence>
<organism evidence="6 7">
    <name type="scientific">Rhizobium helianthi</name>
    <dbReference type="NCBI Taxonomy" id="1132695"/>
    <lineage>
        <taxon>Bacteria</taxon>
        <taxon>Pseudomonadati</taxon>
        <taxon>Pseudomonadota</taxon>
        <taxon>Alphaproteobacteria</taxon>
        <taxon>Hyphomicrobiales</taxon>
        <taxon>Rhizobiaceae</taxon>
        <taxon>Rhizobium/Agrobacterium group</taxon>
        <taxon>Rhizobium</taxon>
    </lineage>
</organism>
<dbReference type="EC" id="3.2.2.21" evidence="2"/>